<evidence type="ECO:0000313" key="2">
    <source>
        <dbReference type="Proteomes" id="UP000001056"/>
    </source>
</evidence>
<proteinExistence type="predicted"/>
<protein>
    <recommendedName>
        <fullName evidence="3">Transposase Tc1-like domain-containing protein</fullName>
    </recommendedName>
</protein>
<dbReference type="SUPFAM" id="SSF46689">
    <property type="entry name" value="Homeodomain-like"/>
    <property type="match status" value="1"/>
</dbReference>
<dbReference type="eggNOG" id="ENOG502T5E8">
    <property type="taxonomic scope" value="Eukaryota"/>
</dbReference>
<dbReference type="EMBL" id="CH408032">
    <property type="protein sequence ID" value="EAQ88220.1"/>
    <property type="molecule type" value="Genomic_DNA"/>
</dbReference>
<accession>Q2H057</accession>
<name>Q2H057_CHAGB</name>
<evidence type="ECO:0008006" key="3">
    <source>
        <dbReference type="Google" id="ProtNLM"/>
    </source>
</evidence>
<dbReference type="Proteomes" id="UP000001056">
    <property type="component" value="Unassembled WGS sequence"/>
</dbReference>
<sequence>MVNLAELGAKLTAGRQPGQELSPCARAAIAGAVAAGASQTAVAKAFSTSRRAVQLSLQRFESSTTFETKPRTGRPELLTRREKRYILQLAKRYPRYSLQMLTGTLDTRISRSTSIFTDESSSRITRVAQ</sequence>
<keyword evidence="2" id="KW-1185">Reference proteome</keyword>
<dbReference type="GeneID" id="4392340"/>
<gene>
    <name evidence="1" type="ORF">CHGG_04839</name>
</gene>
<dbReference type="AlphaFoldDB" id="Q2H057"/>
<dbReference type="InParanoid" id="Q2H057"/>
<reference evidence="2" key="1">
    <citation type="journal article" date="2015" name="Genome Announc.">
        <title>Draft genome sequence of the cellulolytic fungus Chaetomium globosum.</title>
        <authorList>
            <person name="Cuomo C.A."/>
            <person name="Untereiner W.A."/>
            <person name="Ma L.-J."/>
            <person name="Grabherr M."/>
            <person name="Birren B.W."/>
        </authorList>
    </citation>
    <scope>NUCLEOTIDE SEQUENCE [LARGE SCALE GENOMIC DNA]</scope>
    <source>
        <strain evidence="2">ATCC 6205 / CBS 148.51 / DSM 1962 / NBRC 6347 / NRRL 1970</strain>
    </source>
</reference>
<organism evidence="1 2">
    <name type="scientific">Chaetomium globosum (strain ATCC 6205 / CBS 148.51 / DSM 1962 / NBRC 6347 / NRRL 1970)</name>
    <name type="common">Soil fungus</name>
    <dbReference type="NCBI Taxonomy" id="306901"/>
    <lineage>
        <taxon>Eukaryota</taxon>
        <taxon>Fungi</taxon>
        <taxon>Dikarya</taxon>
        <taxon>Ascomycota</taxon>
        <taxon>Pezizomycotina</taxon>
        <taxon>Sordariomycetes</taxon>
        <taxon>Sordariomycetidae</taxon>
        <taxon>Sordariales</taxon>
        <taxon>Chaetomiaceae</taxon>
        <taxon>Chaetomium</taxon>
    </lineage>
</organism>
<evidence type="ECO:0000313" key="1">
    <source>
        <dbReference type="EMBL" id="EAQ88220.1"/>
    </source>
</evidence>
<dbReference type="VEuPathDB" id="FungiDB:CHGG_04839"/>
<dbReference type="InterPro" id="IPR009057">
    <property type="entry name" value="Homeodomain-like_sf"/>
</dbReference>
<dbReference type="OrthoDB" id="5150811at2759"/>
<dbReference type="RefSeq" id="XP_001224053.1">
    <property type="nucleotide sequence ID" value="XM_001224052.1"/>
</dbReference>
<dbReference type="HOGENOM" id="CLU_160125_0_0_1"/>